<dbReference type="EMBL" id="QGKV02000832">
    <property type="protein sequence ID" value="KAF3550312.1"/>
    <property type="molecule type" value="Genomic_DNA"/>
</dbReference>
<proteinExistence type="predicted"/>
<feature type="non-terminal residue" evidence="1">
    <location>
        <position position="58"/>
    </location>
</feature>
<reference evidence="1 2" key="1">
    <citation type="journal article" date="2020" name="BMC Genomics">
        <title>Intraspecific diversification of the crop wild relative Brassica cretica Lam. using demographic model selection.</title>
        <authorList>
            <person name="Kioukis A."/>
            <person name="Michalopoulou V.A."/>
            <person name="Briers L."/>
            <person name="Pirintsos S."/>
            <person name="Studholme D.J."/>
            <person name="Pavlidis P."/>
            <person name="Sarris P.F."/>
        </authorList>
    </citation>
    <scope>NUCLEOTIDE SEQUENCE [LARGE SCALE GENOMIC DNA]</scope>
    <source>
        <strain evidence="2">cv. PFS-1207/04</strain>
    </source>
</reference>
<organism evidence="1 2">
    <name type="scientific">Brassica cretica</name>
    <name type="common">Mustard</name>
    <dbReference type="NCBI Taxonomy" id="69181"/>
    <lineage>
        <taxon>Eukaryota</taxon>
        <taxon>Viridiplantae</taxon>
        <taxon>Streptophyta</taxon>
        <taxon>Embryophyta</taxon>
        <taxon>Tracheophyta</taxon>
        <taxon>Spermatophyta</taxon>
        <taxon>Magnoliopsida</taxon>
        <taxon>eudicotyledons</taxon>
        <taxon>Gunneridae</taxon>
        <taxon>Pentapetalae</taxon>
        <taxon>rosids</taxon>
        <taxon>malvids</taxon>
        <taxon>Brassicales</taxon>
        <taxon>Brassicaceae</taxon>
        <taxon>Brassiceae</taxon>
        <taxon>Brassica</taxon>
    </lineage>
</organism>
<evidence type="ECO:0000313" key="2">
    <source>
        <dbReference type="Proteomes" id="UP000266723"/>
    </source>
</evidence>
<name>A0ABQ7CFE3_BRACR</name>
<protein>
    <submittedName>
        <fullName evidence="1">Uncharacterized protein</fullName>
    </submittedName>
</protein>
<comment type="caution">
    <text evidence="1">The sequence shown here is derived from an EMBL/GenBank/DDBJ whole genome shotgun (WGS) entry which is preliminary data.</text>
</comment>
<dbReference type="Proteomes" id="UP000266723">
    <property type="component" value="Unassembled WGS sequence"/>
</dbReference>
<gene>
    <name evidence="1" type="ORF">DY000_02004384</name>
</gene>
<keyword evidence="2" id="KW-1185">Reference proteome</keyword>
<sequence>MSGYRALTNFRQNKSETISRQYETDPSLDENIDALLEEEEAMMAAHRKEIEDTLRLFA</sequence>
<evidence type="ECO:0000313" key="1">
    <source>
        <dbReference type="EMBL" id="KAF3550312.1"/>
    </source>
</evidence>
<accession>A0ABQ7CFE3</accession>